<dbReference type="GO" id="GO:0005886">
    <property type="term" value="C:plasma membrane"/>
    <property type="evidence" value="ECO:0007669"/>
    <property type="project" value="UniProtKB-SubCell"/>
</dbReference>
<sequence>MDSKVVIYVLGNLLTAVAITLFLPLGVALWYGESCWFTFGMTILIAFGIGRGFRLYGTVIQRSLSVREGIAITTLGWVAVALIGMLPYILGHYLGVIEGWTESISGFSGTGATVISDVSLIPQSVLLWRSETHWLGGLGIIVIFIAFLPQLGHGTVHMFNAESTGPSSSRSLPRIREMAQALFIVYAIFTGAVFLALWVSGLSPVIALNHAFSTIATGGFSPYNDSVAHFHSPYIEGILIVFMLLSSANFGMYVAMWKRGWRVAWENTEYRCYLALVAIATLTIAGNIMMVMDVPGITAVRQALFQVVSLSSSTGYVSTDFDQWPSFSKLVLLLLMFIGGCAGSTAGGFKVTRVMLLGHLLLNTIRQKIHPGAVMTVYSNHEEVSADIVHGVARFFFVCVMINVVCVFLLVWDGVPLFAAMSVSVSCLSNCGPGFGMFGATCTYAPLPAFSKVIVSIVMLMGRLESFTVLALFMPSFWKSYKNW</sequence>
<keyword evidence="4" id="KW-1003">Cell membrane</keyword>
<proteinExistence type="inferred from homology"/>
<dbReference type="Pfam" id="PF02386">
    <property type="entry name" value="TrkH"/>
    <property type="match status" value="1"/>
</dbReference>
<reference evidence="15" key="1">
    <citation type="submission" date="2016-01" db="EMBL/GenBank/DDBJ databases">
        <authorList>
            <person name="Mitreva M."/>
            <person name="Pepin K.H."/>
            <person name="Mihindukulasuriya K.A."/>
            <person name="Fulton R."/>
            <person name="Fronick C."/>
            <person name="O'Laughlin M."/>
            <person name="Miner T."/>
            <person name="Herter B."/>
            <person name="Rosa B.A."/>
            <person name="Cordes M."/>
            <person name="Tomlinson C."/>
            <person name="Wollam A."/>
            <person name="Palsikar V.B."/>
            <person name="Mardis E.R."/>
            <person name="Wilson R.K."/>
        </authorList>
    </citation>
    <scope>NUCLEOTIDE SEQUENCE [LARGE SCALE GENOMIC DNA]</scope>
    <source>
        <strain evidence="15">KA00182</strain>
    </source>
</reference>
<evidence type="ECO:0000313" key="14">
    <source>
        <dbReference type="EMBL" id="KXB90753.1"/>
    </source>
</evidence>
<dbReference type="Proteomes" id="UP000070160">
    <property type="component" value="Unassembled WGS sequence"/>
</dbReference>
<dbReference type="PANTHER" id="PTHR32024:SF2">
    <property type="entry name" value="TRK SYSTEM POTASSIUM UPTAKE PROTEIN TRKG-RELATED"/>
    <property type="match status" value="1"/>
</dbReference>
<evidence type="ECO:0000256" key="7">
    <source>
        <dbReference type="ARBA" id="ARBA00022692"/>
    </source>
</evidence>
<feature type="transmembrane region" description="Helical" evidence="13">
    <location>
        <begin position="36"/>
        <end position="57"/>
    </location>
</feature>
<evidence type="ECO:0000256" key="11">
    <source>
        <dbReference type="ARBA" id="ARBA00023136"/>
    </source>
</evidence>
<feature type="binding site" evidence="12">
    <location>
        <position position="110"/>
    </location>
    <ligand>
        <name>K(+)</name>
        <dbReference type="ChEBI" id="CHEBI:29103"/>
    </ligand>
</feature>
<feature type="transmembrane region" description="Helical" evidence="13">
    <location>
        <begin position="234"/>
        <end position="252"/>
    </location>
</feature>
<keyword evidence="11 13" id="KW-0472">Membrane</keyword>
<keyword evidence="12" id="KW-0479">Metal-binding</keyword>
<dbReference type="PANTHER" id="PTHR32024">
    <property type="entry name" value="TRK SYSTEM POTASSIUM UPTAKE PROTEIN TRKG-RELATED"/>
    <property type="match status" value="1"/>
</dbReference>
<feature type="transmembrane region" description="Helical" evidence="13">
    <location>
        <begin position="134"/>
        <end position="160"/>
    </location>
</feature>
<accession>A0A134CEV8</accession>
<evidence type="ECO:0000313" key="15">
    <source>
        <dbReference type="Proteomes" id="UP000070160"/>
    </source>
</evidence>
<dbReference type="PATRIC" id="fig|1588748.3.peg.1137"/>
<name>A0A134CEV8_9FIRM</name>
<feature type="transmembrane region" description="Helical" evidence="13">
    <location>
        <begin position="69"/>
        <end position="90"/>
    </location>
</feature>
<keyword evidence="6" id="KW-0633">Potassium transport</keyword>
<evidence type="ECO:0000256" key="6">
    <source>
        <dbReference type="ARBA" id="ARBA00022538"/>
    </source>
</evidence>
<dbReference type="RefSeq" id="WP_062486016.1">
    <property type="nucleotide sequence ID" value="NZ_KQ960952.1"/>
</dbReference>
<keyword evidence="5" id="KW-0997">Cell inner membrane</keyword>
<dbReference type="GO" id="GO:0046872">
    <property type="term" value="F:metal ion binding"/>
    <property type="evidence" value="ECO:0007669"/>
    <property type="project" value="UniProtKB-KW"/>
</dbReference>
<evidence type="ECO:0000256" key="2">
    <source>
        <dbReference type="ARBA" id="ARBA00009137"/>
    </source>
</evidence>
<evidence type="ECO:0000256" key="8">
    <source>
        <dbReference type="ARBA" id="ARBA00022958"/>
    </source>
</evidence>
<feature type="transmembrane region" description="Helical" evidence="13">
    <location>
        <begin position="273"/>
        <end position="292"/>
    </location>
</feature>
<evidence type="ECO:0000256" key="4">
    <source>
        <dbReference type="ARBA" id="ARBA00022475"/>
    </source>
</evidence>
<evidence type="ECO:0000256" key="12">
    <source>
        <dbReference type="PIRSR" id="PIRSR006247-1"/>
    </source>
</evidence>
<dbReference type="InterPro" id="IPR003445">
    <property type="entry name" value="Cat_transpt"/>
</dbReference>
<comment type="similarity">
    <text evidence="2">Belongs to the TrkH potassium transport family.</text>
</comment>
<keyword evidence="10" id="KW-0406">Ion transport</keyword>
<feature type="binding site" evidence="12">
    <location>
        <position position="218"/>
    </location>
    <ligand>
        <name>K(+)</name>
        <dbReference type="ChEBI" id="CHEBI:29103"/>
    </ligand>
</feature>
<comment type="caution">
    <text evidence="14">The sequence shown here is derived from an EMBL/GenBank/DDBJ whole genome shotgun (WGS) entry which is preliminary data.</text>
</comment>
<evidence type="ECO:0000256" key="13">
    <source>
        <dbReference type="SAM" id="Phobius"/>
    </source>
</evidence>
<feature type="binding site" evidence="12">
    <location>
        <position position="314"/>
    </location>
    <ligand>
        <name>K(+)</name>
        <dbReference type="ChEBI" id="CHEBI:29103"/>
    </ligand>
</feature>
<keyword evidence="8 12" id="KW-0630">Potassium</keyword>
<dbReference type="STRING" id="1588748.HMPREF3182_01178"/>
<dbReference type="AlphaFoldDB" id="A0A134CEV8"/>
<comment type="subcellular location">
    <subcellularLocation>
        <location evidence="1">Cell inner membrane</location>
        <topology evidence="1">Multi-pass membrane protein</topology>
    </subcellularLocation>
</comment>
<keyword evidence="15" id="KW-1185">Reference proteome</keyword>
<feature type="transmembrane region" description="Helical" evidence="13">
    <location>
        <begin position="418"/>
        <end position="441"/>
    </location>
</feature>
<feature type="transmembrane region" description="Helical" evidence="13">
    <location>
        <begin position="330"/>
        <end position="349"/>
    </location>
</feature>
<evidence type="ECO:0000256" key="5">
    <source>
        <dbReference type="ARBA" id="ARBA00022519"/>
    </source>
</evidence>
<keyword evidence="7 13" id="KW-0812">Transmembrane</keyword>
<evidence type="ECO:0000256" key="10">
    <source>
        <dbReference type="ARBA" id="ARBA00023065"/>
    </source>
</evidence>
<evidence type="ECO:0000256" key="9">
    <source>
        <dbReference type="ARBA" id="ARBA00022989"/>
    </source>
</evidence>
<feature type="transmembrane region" description="Helical" evidence="13">
    <location>
        <begin position="181"/>
        <end position="199"/>
    </location>
</feature>
<feature type="transmembrane region" description="Helical" evidence="13">
    <location>
        <begin position="395"/>
        <end position="412"/>
    </location>
</feature>
<dbReference type="GO" id="GO:0015379">
    <property type="term" value="F:potassium:chloride symporter activity"/>
    <property type="evidence" value="ECO:0007669"/>
    <property type="project" value="InterPro"/>
</dbReference>
<gene>
    <name evidence="14" type="ORF">HMPREF3182_01178</name>
</gene>
<dbReference type="InterPro" id="IPR004772">
    <property type="entry name" value="TrkH"/>
</dbReference>
<feature type="binding site" evidence="12">
    <location>
        <position position="430"/>
    </location>
    <ligand>
        <name>K(+)</name>
        <dbReference type="ChEBI" id="CHEBI:29103"/>
    </ligand>
</feature>
<organism evidence="14 15">
    <name type="scientific">Megasphaera hutchinsoni</name>
    <dbReference type="NCBI Taxonomy" id="1588748"/>
    <lineage>
        <taxon>Bacteria</taxon>
        <taxon>Bacillati</taxon>
        <taxon>Bacillota</taxon>
        <taxon>Negativicutes</taxon>
        <taxon>Veillonellales</taxon>
        <taxon>Veillonellaceae</taxon>
        <taxon>Megasphaera</taxon>
    </lineage>
</organism>
<evidence type="ECO:0000256" key="3">
    <source>
        <dbReference type="ARBA" id="ARBA00022448"/>
    </source>
</evidence>
<dbReference type="PIRSF" id="PIRSF006247">
    <property type="entry name" value="TrkH"/>
    <property type="match status" value="1"/>
</dbReference>
<evidence type="ECO:0000256" key="1">
    <source>
        <dbReference type="ARBA" id="ARBA00004429"/>
    </source>
</evidence>
<keyword evidence="9 13" id="KW-1133">Transmembrane helix</keyword>
<dbReference type="EMBL" id="LSDT01000044">
    <property type="protein sequence ID" value="KXB90753.1"/>
    <property type="molecule type" value="Genomic_DNA"/>
</dbReference>
<keyword evidence="3" id="KW-0813">Transport</keyword>
<feature type="transmembrane region" description="Helical" evidence="13">
    <location>
        <begin position="7"/>
        <end position="30"/>
    </location>
</feature>
<protein>
    <submittedName>
        <fullName evidence="14">Cation transport protein</fullName>
    </submittedName>
</protein>
<feature type="transmembrane region" description="Helical" evidence="13">
    <location>
        <begin position="453"/>
        <end position="478"/>
    </location>
</feature>